<name>A0A382FMJ0_9ZZZZ</name>
<sequence length="24" mass="2600">SVWSTQARALPSRVVAGKNDRADD</sequence>
<protein>
    <submittedName>
        <fullName evidence="1">Uncharacterized protein</fullName>
    </submittedName>
</protein>
<proteinExistence type="predicted"/>
<feature type="non-terminal residue" evidence="1">
    <location>
        <position position="1"/>
    </location>
</feature>
<organism evidence="1">
    <name type="scientific">marine metagenome</name>
    <dbReference type="NCBI Taxonomy" id="408172"/>
    <lineage>
        <taxon>unclassified sequences</taxon>
        <taxon>metagenomes</taxon>
        <taxon>ecological metagenomes</taxon>
    </lineage>
</organism>
<dbReference type="AlphaFoldDB" id="A0A382FMJ0"/>
<accession>A0A382FMJ0</accession>
<evidence type="ECO:0000313" key="1">
    <source>
        <dbReference type="EMBL" id="SVB63181.1"/>
    </source>
</evidence>
<gene>
    <name evidence="1" type="ORF">METZ01_LOCUS216035</name>
</gene>
<reference evidence="1" key="1">
    <citation type="submission" date="2018-05" db="EMBL/GenBank/DDBJ databases">
        <authorList>
            <person name="Lanie J.A."/>
            <person name="Ng W.-L."/>
            <person name="Kazmierczak K.M."/>
            <person name="Andrzejewski T.M."/>
            <person name="Davidsen T.M."/>
            <person name="Wayne K.J."/>
            <person name="Tettelin H."/>
            <person name="Glass J.I."/>
            <person name="Rusch D."/>
            <person name="Podicherti R."/>
            <person name="Tsui H.-C.T."/>
            <person name="Winkler M.E."/>
        </authorList>
    </citation>
    <scope>NUCLEOTIDE SEQUENCE</scope>
</reference>
<dbReference type="EMBL" id="UINC01050336">
    <property type="protein sequence ID" value="SVB63181.1"/>
    <property type="molecule type" value="Genomic_DNA"/>
</dbReference>